<organism evidence="1 2">
    <name type="scientific">Lactobacillus crispatus FB077-07</name>
    <dbReference type="NCBI Taxonomy" id="883092"/>
    <lineage>
        <taxon>Bacteria</taxon>
        <taxon>Bacillati</taxon>
        <taxon>Bacillota</taxon>
        <taxon>Bacilli</taxon>
        <taxon>Lactobacillales</taxon>
        <taxon>Lactobacillaceae</taxon>
        <taxon>Lactobacillus</taxon>
    </lineage>
</organism>
<name>K1N025_9LACO</name>
<gene>
    <name evidence="1" type="ORF">HMPREF9249_01095</name>
</gene>
<reference evidence="1 2" key="1">
    <citation type="submission" date="2012-07" db="EMBL/GenBank/DDBJ databases">
        <title>The Genome Sequence of Lactobacillus crispatus FB077-07.</title>
        <authorList>
            <consortium name="The Broad Institute Genome Sequencing Platform"/>
            <person name="Earl A."/>
            <person name="Ward D."/>
            <person name="Feldgarden M."/>
            <person name="Gevers D."/>
            <person name="Saerens B."/>
            <person name="Vaneechoutte M."/>
            <person name="Walker B."/>
            <person name="Young S.K."/>
            <person name="Zeng Q."/>
            <person name="Gargeya S."/>
            <person name="Fitzgerald M."/>
            <person name="Haas B."/>
            <person name="Abouelleil A."/>
            <person name="Alvarado L."/>
            <person name="Arachchi H.M."/>
            <person name="Berlin A.M."/>
            <person name="Chapman S.B."/>
            <person name="Goldberg J."/>
            <person name="Griggs A."/>
            <person name="Gujja S."/>
            <person name="Hansen M."/>
            <person name="Howarth C."/>
            <person name="Imamovic A."/>
            <person name="Larimer J."/>
            <person name="McCowen C."/>
            <person name="Montmayeur A."/>
            <person name="Murphy C."/>
            <person name="Neiman D."/>
            <person name="Pearson M."/>
            <person name="Priest M."/>
            <person name="Roberts A."/>
            <person name="Saif S."/>
            <person name="Shea T."/>
            <person name="Sisk P."/>
            <person name="Sykes S."/>
            <person name="Wortman J."/>
            <person name="Nusbaum C."/>
            <person name="Birren B."/>
        </authorList>
    </citation>
    <scope>NUCLEOTIDE SEQUENCE [LARGE SCALE GENOMIC DNA]</scope>
    <source>
        <strain evidence="1 2">FB077-07</strain>
    </source>
</reference>
<dbReference type="Proteomes" id="UP000004722">
    <property type="component" value="Unassembled WGS sequence"/>
</dbReference>
<dbReference type="AlphaFoldDB" id="K1N025"/>
<accession>K1N025</accession>
<evidence type="ECO:0000313" key="1">
    <source>
        <dbReference type="EMBL" id="EKB69882.1"/>
    </source>
</evidence>
<proteinExistence type="predicted"/>
<dbReference type="HOGENOM" id="CLU_220944_0_0_9"/>
<protein>
    <submittedName>
        <fullName evidence="1">Uncharacterized protein</fullName>
    </submittedName>
</protein>
<evidence type="ECO:0000313" key="2">
    <source>
        <dbReference type="Proteomes" id="UP000004722"/>
    </source>
</evidence>
<comment type="caution">
    <text evidence="1">The sequence shown here is derived from an EMBL/GenBank/DDBJ whole genome shotgun (WGS) entry which is preliminary data.</text>
</comment>
<sequence length="33" mass="3655">MTGQVLAIGIIILALGLLTSKRKPAPQRINRRR</sequence>
<dbReference type="EMBL" id="AGZG01000062">
    <property type="protein sequence ID" value="EKB69882.1"/>
    <property type="molecule type" value="Genomic_DNA"/>
</dbReference>
<dbReference type="PATRIC" id="fig|883092.3.peg.1085"/>